<evidence type="ECO:0000256" key="2">
    <source>
        <dbReference type="ARBA" id="ARBA00022980"/>
    </source>
</evidence>
<dbReference type="GO" id="GO:0006412">
    <property type="term" value="P:translation"/>
    <property type="evidence" value="ECO:0007669"/>
    <property type="project" value="InterPro"/>
</dbReference>
<dbReference type="InterPro" id="IPR006032">
    <property type="entry name" value="Ribosomal_uS12"/>
</dbReference>
<dbReference type="AlphaFoldDB" id="A0A5C1H8R9"/>
<comment type="similarity">
    <text evidence="1 4">Belongs to the universal ribosomal protein uS12 family.</text>
</comment>
<dbReference type="PANTHER" id="PTHR11652">
    <property type="entry name" value="30S RIBOSOMAL PROTEIN S12 FAMILY MEMBER"/>
    <property type="match status" value="1"/>
</dbReference>
<accession>A0A5C1H8R9</accession>
<dbReference type="Gene3D" id="2.40.50.140">
    <property type="entry name" value="Nucleic acid-binding proteins"/>
    <property type="match status" value="1"/>
</dbReference>
<keyword evidence="2 4" id="KW-0689">Ribosomal protein</keyword>
<dbReference type="GO" id="GO:0003735">
    <property type="term" value="F:structural constituent of ribosome"/>
    <property type="evidence" value="ECO:0007669"/>
    <property type="project" value="InterPro"/>
</dbReference>
<dbReference type="PRINTS" id="PR01034">
    <property type="entry name" value="RIBOSOMALS12"/>
</dbReference>
<dbReference type="GO" id="GO:0015935">
    <property type="term" value="C:small ribosomal subunit"/>
    <property type="evidence" value="ECO:0007669"/>
    <property type="project" value="InterPro"/>
</dbReference>
<evidence type="ECO:0000256" key="4">
    <source>
        <dbReference type="RuleBase" id="RU003622"/>
    </source>
</evidence>
<keyword evidence="3 4" id="KW-0687">Ribonucleoprotein</keyword>
<evidence type="ECO:0000256" key="3">
    <source>
        <dbReference type="ARBA" id="ARBA00023274"/>
    </source>
</evidence>
<dbReference type="Pfam" id="PF00164">
    <property type="entry name" value="Ribosom_S12_S23"/>
    <property type="match status" value="1"/>
</dbReference>
<reference evidence="5" key="1">
    <citation type="journal article" date="2019" name="Genome Biol. Evol.">
        <title>Nephromyces represents a diverse and novel lineage of the Apicomplexa that has retained apicoplasts.</title>
        <authorList>
            <person name="Munoz-Gomez S.A."/>
            <person name="Durnin K."/>
            <person name="Eme L."/>
            <person name="Paight C."/>
            <person name="Lane C.E."/>
            <person name="Saffo M.B."/>
            <person name="Slamovits C.H."/>
        </authorList>
    </citation>
    <scope>NUCLEOTIDE SEQUENCE</scope>
    <source>
        <strain evidence="5">705</strain>
    </source>
</reference>
<proteinExistence type="inferred from homology"/>
<gene>
    <name evidence="5" type="primary">rps12</name>
</gene>
<sequence>MLTINQLLSKKRIKKIQYTKNKFLLQNKPQIKGIWKKLFTMAPKKPNSALRKMAKILIKNKIEINAHIPGEGYAFQEHNIVLIQGSHVKDLPGIHYRVIRGAEECYGVKTRTNSRSKYGVKKN</sequence>
<dbReference type="InterPro" id="IPR005679">
    <property type="entry name" value="Ribosomal_uS12_bac"/>
</dbReference>
<organism evidence="5">
    <name type="scientific">Nephromyces sp. ex Molgula occidentalis</name>
    <dbReference type="NCBI Taxonomy" id="2544991"/>
    <lineage>
        <taxon>Eukaryota</taxon>
        <taxon>Sar</taxon>
        <taxon>Alveolata</taxon>
        <taxon>Apicomplexa</taxon>
        <taxon>Aconoidasida</taxon>
        <taxon>Nephromycida</taxon>
        <taxon>Nephromyces</taxon>
    </lineage>
</organism>
<evidence type="ECO:0000313" key="5">
    <source>
        <dbReference type="EMBL" id="QEM01884.1"/>
    </source>
</evidence>
<dbReference type="SUPFAM" id="SSF50249">
    <property type="entry name" value="Nucleic acid-binding proteins"/>
    <property type="match status" value="1"/>
</dbReference>
<dbReference type="InterPro" id="IPR012340">
    <property type="entry name" value="NA-bd_OB-fold"/>
</dbReference>
<dbReference type="PIRSF" id="PIRSF002133">
    <property type="entry name" value="Ribosomal_S12/S23"/>
    <property type="match status" value="1"/>
</dbReference>
<protein>
    <submittedName>
        <fullName evidence="5">30S ribosomal protein S12</fullName>
    </submittedName>
</protein>
<dbReference type="PROSITE" id="PS00055">
    <property type="entry name" value="RIBOSOMAL_S12"/>
    <property type="match status" value="1"/>
</dbReference>
<dbReference type="EMBL" id="MK573210">
    <property type="protein sequence ID" value="QEM01884.1"/>
    <property type="molecule type" value="Genomic_DNA"/>
</dbReference>
<name>A0A5C1H8R9_9APIC</name>
<dbReference type="NCBIfam" id="TIGR00981">
    <property type="entry name" value="rpsL_bact"/>
    <property type="match status" value="1"/>
</dbReference>
<evidence type="ECO:0000256" key="1">
    <source>
        <dbReference type="ARBA" id="ARBA00005657"/>
    </source>
</evidence>